<dbReference type="GO" id="GO:0005634">
    <property type="term" value="C:nucleus"/>
    <property type="evidence" value="ECO:0007669"/>
    <property type="project" value="UniProtKB-SubCell"/>
</dbReference>
<sequence>SSVLELFPKLLRLDNHEVPSPIVFDNEASKMLPVCKGSIFESETLKNVILLFLLHYYCIYDYGDWQGLLDGYHNEACFLLVIPFHSEDLFPNSLDKYSKGSRNMRKLEDPILRVQLLKHTKLKVIEFLSMLPRTQHDISFLVVDMCVHTEKMLCFSVSRVFKEVEGISLAHVRAFIWIFIATPSSNFSLCILNDQLCVRDSGPIKTQGAFSIPVPTSSSFLPTLSQKQKEMVPAFTAQSGMNLEWPQNCLDSNNWDYTRASQIFT</sequence>
<dbReference type="Proteomes" id="UP000007646">
    <property type="component" value="Unassembled WGS sequence"/>
</dbReference>
<dbReference type="Pfam" id="PF22602">
    <property type="entry name" value="NXF_NTF2"/>
    <property type="match status" value="1"/>
</dbReference>
<protein>
    <recommendedName>
        <fullName evidence="12">TAP-C domain-containing protein</fullName>
    </recommendedName>
</protein>
<evidence type="ECO:0000256" key="5">
    <source>
        <dbReference type="ARBA" id="ARBA00022737"/>
    </source>
</evidence>
<dbReference type="InterPro" id="IPR002075">
    <property type="entry name" value="NTF2_dom"/>
</dbReference>
<reference evidence="10 11" key="1">
    <citation type="submission" date="2009-06" db="EMBL/GenBank/DDBJ databases">
        <title>The Genome Sequence of Loxodonta africana (African elephant).</title>
        <authorList>
            <person name="Di Palma F."/>
            <person name="Heiman D."/>
            <person name="Young S."/>
            <person name="Johnson J."/>
            <person name="Lander E.S."/>
            <person name="Lindblad-Toh K."/>
        </authorList>
    </citation>
    <scope>NUCLEOTIDE SEQUENCE [LARGE SCALE GENOMIC DNA]</scope>
    <source>
        <strain evidence="10 11">Isolate ISIS603380</strain>
    </source>
</reference>
<evidence type="ECO:0000256" key="2">
    <source>
        <dbReference type="ARBA" id="ARBA00009285"/>
    </source>
</evidence>
<evidence type="ECO:0000313" key="11">
    <source>
        <dbReference type="Proteomes" id="UP000007646"/>
    </source>
</evidence>
<dbReference type="Gene3D" id="1.10.8.10">
    <property type="entry name" value="DNA helicase RuvA subunit, C-terminal domain"/>
    <property type="match status" value="1"/>
</dbReference>
<evidence type="ECO:0000313" key="10">
    <source>
        <dbReference type="Ensembl" id="ENSLAFP00000019883.1"/>
    </source>
</evidence>
<keyword evidence="6" id="KW-0509">mRNA transport</keyword>
<dbReference type="FunFam" id="1.10.8.10:FF:000018">
    <property type="entry name" value="Nuclear RNA export factor 1"/>
    <property type="match status" value="1"/>
</dbReference>
<evidence type="ECO:0000259" key="8">
    <source>
        <dbReference type="PROSITE" id="PS50177"/>
    </source>
</evidence>
<dbReference type="InParanoid" id="G3TWC5"/>
<accession>G3TWC5</accession>
<keyword evidence="7" id="KW-0539">Nucleus</keyword>
<evidence type="ECO:0000256" key="3">
    <source>
        <dbReference type="ARBA" id="ARBA00022448"/>
    </source>
</evidence>
<dbReference type="HOGENOM" id="CLU_058442_0_0_1"/>
<dbReference type="eggNOG" id="KOG3763">
    <property type="taxonomic scope" value="Eukaryota"/>
</dbReference>
<dbReference type="CDD" id="cd14342">
    <property type="entry name" value="UBA_TAP-C"/>
    <property type="match status" value="1"/>
</dbReference>
<reference evidence="10" key="3">
    <citation type="submission" date="2025-09" db="UniProtKB">
        <authorList>
            <consortium name="Ensembl"/>
        </authorList>
    </citation>
    <scope>IDENTIFICATION</scope>
    <source>
        <strain evidence="10">Isolate ISIS603380</strain>
    </source>
</reference>
<dbReference type="Gene3D" id="3.10.450.50">
    <property type="match status" value="1"/>
</dbReference>
<dbReference type="Pfam" id="PF03943">
    <property type="entry name" value="TAP_C"/>
    <property type="match status" value="1"/>
</dbReference>
<keyword evidence="3" id="KW-0813">Transport</keyword>
<keyword evidence="11" id="KW-1185">Reference proteome</keyword>
<comment type="similarity">
    <text evidence="2">Belongs to the NXF family.</text>
</comment>
<dbReference type="PANTHER" id="PTHR10662">
    <property type="entry name" value="NUCLEAR RNA EXPORT FACTOR"/>
    <property type="match status" value="1"/>
</dbReference>
<feature type="domain" description="NTF2" evidence="8">
    <location>
        <begin position="48"/>
        <end position="198"/>
    </location>
</feature>
<reference evidence="10" key="2">
    <citation type="submission" date="2025-08" db="UniProtKB">
        <authorList>
            <consortium name="Ensembl"/>
        </authorList>
    </citation>
    <scope>IDENTIFICATION</scope>
    <source>
        <strain evidence="10">Isolate ISIS603380</strain>
    </source>
</reference>
<evidence type="ECO:0000259" key="9">
    <source>
        <dbReference type="PROSITE" id="PS51281"/>
    </source>
</evidence>
<evidence type="ECO:0000256" key="7">
    <source>
        <dbReference type="ARBA" id="ARBA00023242"/>
    </source>
</evidence>
<comment type="subcellular location">
    <subcellularLocation>
        <location evidence="1">Nucleus</location>
    </subcellularLocation>
</comment>
<dbReference type="GeneTree" id="ENSGT00390000007539"/>
<dbReference type="FunFam" id="3.10.450.50:FF:000004">
    <property type="entry name" value="Nuclear RNA export factor 1"/>
    <property type="match status" value="1"/>
</dbReference>
<feature type="domain" description="TAP-C" evidence="9">
    <location>
        <begin position="226"/>
        <end position="265"/>
    </location>
</feature>
<dbReference type="GO" id="GO:0003723">
    <property type="term" value="F:RNA binding"/>
    <property type="evidence" value="ECO:0007669"/>
    <property type="project" value="TreeGrafter"/>
</dbReference>
<keyword evidence="4" id="KW-0433">Leucine-rich repeat</keyword>
<dbReference type="InterPro" id="IPR009060">
    <property type="entry name" value="UBA-like_sf"/>
</dbReference>
<keyword evidence="5" id="KW-0677">Repeat</keyword>
<dbReference type="AlphaFoldDB" id="G3TWC5"/>
<dbReference type="InterPro" id="IPR032710">
    <property type="entry name" value="NTF2-like_dom_sf"/>
</dbReference>
<evidence type="ECO:0000256" key="1">
    <source>
        <dbReference type="ARBA" id="ARBA00004123"/>
    </source>
</evidence>
<dbReference type="PROSITE" id="PS50177">
    <property type="entry name" value="NTF2_DOMAIN"/>
    <property type="match status" value="1"/>
</dbReference>
<dbReference type="Ensembl" id="ENSLAFT00000025680.1">
    <property type="protein sequence ID" value="ENSLAFP00000019883.1"/>
    <property type="gene ID" value="ENSLAFG00000026911.1"/>
</dbReference>
<organism evidence="10 11">
    <name type="scientific">Loxodonta africana</name>
    <name type="common">African elephant</name>
    <dbReference type="NCBI Taxonomy" id="9785"/>
    <lineage>
        <taxon>Eukaryota</taxon>
        <taxon>Metazoa</taxon>
        <taxon>Chordata</taxon>
        <taxon>Craniata</taxon>
        <taxon>Vertebrata</taxon>
        <taxon>Euteleostomi</taxon>
        <taxon>Mammalia</taxon>
        <taxon>Eutheria</taxon>
        <taxon>Afrotheria</taxon>
        <taxon>Proboscidea</taxon>
        <taxon>Elephantidae</taxon>
        <taxon>Loxodonta</taxon>
    </lineage>
</organism>
<dbReference type="InterPro" id="IPR005637">
    <property type="entry name" value="TAP_C_dom"/>
</dbReference>
<evidence type="ECO:0000256" key="6">
    <source>
        <dbReference type="ARBA" id="ARBA00022816"/>
    </source>
</evidence>
<dbReference type="InterPro" id="IPR030217">
    <property type="entry name" value="NXF_fam"/>
</dbReference>
<evidence type="ECO:0008006" key="12">
    <source>
        <dbReference type="Google" id="ProtNLM"/>
    </source>
</evidence>
<proteinExistence type="inferred from homology"/>
<dbReference type="OMA" id="RCLEQNE"/>
<dbReference type="PROSITE" id="PS51281">
    <property type="entry name" value="TAP_C"/>
    <property type="match status" value="1"/>
</dbReference>
<dbReference type="SUPFAM" id="SSF46934">
    <property type="entry name" value="UBA-like"/>
    <property type="match status" value="1"/>
</dbReference>
<evidence type="ECO:0000256" key="4">
    <source>
        <dbReference type="ARBA" id="ARBA00022614"/>
    </source>
</evidence>
<dbReference type="GO" id="GO:0016973">
    <property type="term" value="P:poly(A)+ mRNA export from nucleus"/>
    <property type="evidence" value="ECO:0007669"/>
    <property type="project" value="TreeGrafter"/>
</dbReference>
<dbReference type="InterPro" id="IPR018222">
    <property type="entry name" value="Nuclear_transport_factor_2_euk"/>
</dbReference>
<name>G3TWC5_LOXAF</name>
<dbReference type="SUPFAM" id="SSF54427">
    <property type="entry name" value="NTF2-like"/>
    <property type="match status" value="1"/>
</dbReference>
<dbReference type="PANTHER" id="PTHR10662:SF22">
    <property type="entry name" value="NUCLEAR RNA EXPORT FACTOR 1"/>
    <property type="match status" value="1"/>
</dbReference>
<dbReference type="SMART" id="SM00804">
    <property type="entry name" value="TAP_C"/>
    <property type="match status" value="1"/>
</dbReference>
<dbReference type="STRING" id="9785.ENSLAFP00000019883"/>